<dbReference type="GeneID" id="9099106"/>
<gene>
    <name evidence="3" type="ORF">PAAG_02494</name>
</gene>
<keyword evidence="2" id="KW-1133">Transmembrane helix</keyword>
<feature type="compositionally biased region" description="Basic and acidic residues" evidence="1">
    <location>
        <begin position="25"/>
        <end position="36"/>
    </location>
</feature>
<evidence type="ECO:0000313" key="3">
    <source>
        <dbReference type="EMBL" id="EEH40439.1"/>
    </source>
</evidence>
<sequence>MSSEPSIQQSLLDTIERSFYQESPAESREQTADHHQHEKHRGMSSSDTAYQPMSINLDTLGGTDIPPLQPRQRQLPQNFEMPGRPANGLVFLLHWGCVILTVAATVLFGVWAPLSYEATKEANKDNDQTLRALVRSAQSANEMATSALSSASRHLAMATAQASAISNLQSQLAAMGQVAMLQYCDGQTRGDFVACSSFLNSINFTSLVSQIVTPPTAIPTPTSTGNGRSSPTRNPSDANSGRSRGLSLSVGSILGIIFGGTTAVGIIMGFIVWRYQRRRLVDSRRFH</sequence>
<keyword evidence="2" id="KW-0812">Transmembrane</keyword>
<evidence type="ECO:0000313" key="4">
    <source>
        <dbReference type="Proteomes" id="UP000002059"/>
    </source>
</evidence>
<protein>
    <submittedName>
        <fullName evidence="3">Uncharacterized protein</fullName>
    </submittedName>
</protein>
<dbReference type="eggNOG" id="ENOG502TCSY">
    <property type="taxonomic scope" value="Eukaryota"/>
</dbReference>
<proteinExistence type="predicted"/>
<feature type="region of interest" description="Disordered" evidence="1">
    <location>
        <begin position="18"/>
        <end position="71"/>
    </location>
</feature>
<feature type="compositionally biased region" description="Polar residues" evidence="1">
    <location>
        <begin position="43"/>
        <end position="57"/>
    </location>
</feature>
<feature type="transmembrane region" description="Helical" evidence="2">
    <location>
        <begin position="89"/>
        <end position="111"/>
    </location>
</feature>
<dbReference type="OrthoDB" id="3563303at2759"/>
<dbReference type="HOGENOM" id="CLU_924292_0_0_1"/>
<accession>C1GV21</accession>
<keyword evidence="4" id="KW-1185">Reference proteome</keyword>
<dbReference type="KEGG" id="pbl:PAAG_02494"/>
<dbReference type="Proteomes" id="UP000002059">
    <property type="component" value="Partially assembled WGS sequence"/>
</dbReference>
<feature type="region of interest" description="Disordered" evidence="1">
    <location>
        <begin position="215"/>
        <end position="243"/>
    </location>
</feature>
<dbReference type="VEuPathDB" id="FungiDB:PAAG_02494"/>
<keyword evidence="2" id="KW-0472">Membrane</keyword>
<evidence type="ECO:0000256" key="2">
    <source>
        <dbReference type="SAM" id="Phobius"/>
    </source>
</evidence>
<reference evidence="3 4" key="1">
    <citation type="journal article" date="2011" name="PLoS Genet.">
        <title>Comparative genomic analysis of human fungal pathogens causing paracoccidioidomycosis.</title>
        <authorList>
            <person name="Desjardins C.A."/>
            <person name="Champion M.D."/>
            <person name="Holder J.W."/>
            <person name="Muszewska A."/>
            <person name="Goldberg J."/>
            <person name="Bailao A.M."/>
            <person name="Brigido M.M."/>
            <person name="Ferreira M.E."/>
            <person name="Garcia A.M."/>
            <person name="Grynberg M."/>
            <person name="Gujja S."/>
            <person name="Heiman D.I."/>
            <person name="Henn M.R."/>
            <person name="Kodira C.D."/>
            <person name="Leon-Narvaez H."/>
            <person name="Longo L.V."/>
            <person name="Ma L.J."/>
            <person name="Malavazi I."/>
            <person name="Matsuo A.L."/>
            <person name="Morais F.V."/>
            <person name="Pereira M."/>
            <person name="Rodriguez-Brito S."/>
            <person name="Sakthikumar S."/>
            <person name="Salem-Izacc S.M."/>
            <person name="Sykes S.M."/>
            <person name="Teixeira M.M."/>
            <person name="Vallejo M.C."/>
            <person name="Walter M.E."/>
            <person name="Yandava C."/>
            <person name="Young S."/>
            <person name="Zeng Q."/>
            <person name="Zucker J."/>
            <person name="Felipe M.S."/>
            <person name="Goldman G.H."/>
            <person name="Haas B.J."/>
            <person name="McEwen J.G."/>
            <person name="Nino-Vega G."/>
            <person name="Puccia R."/>
            <person name="San-Blas G."/>
            <person name="Soares C.M."/>
            <person name="Birren B.W."/>
            <person name="Cuomo C.A."/>
        </authorList>
    </citation>
    <scope>NUCLEOTIDE SEQUENCE [LARGE SCALE GENOMIC DNA]</scope>
    <source>
        <strain evidence="4">ATCC MYA-826 / Pb01</strain>
    </source>
</reference>
<dbReference type="OMA" id="FIVWRYQ"/>
<feature type="compositionally biased region" description="Polar residues" evidence="1">
    <location>
        <begin position="225"/>
        <end position="239"/>
    </location>
</feature>
<organism evidence="3 4">
    <name type="scientific">Paracoccidioides lutzii (strain ATCC MYA-826 / Pb01)</name>
    <name type="common">Paracoccidioides brasiliensis</name>
    <dbReference type="NCBI Taxonomy" id="502779"/>
    <lineage>
        <taxon>Eukaryota</taxon>
        <taxon>Fungi</taxon>
        <taxon>Dikarya</taxon>
        <taxon>Ascomycota</taxon>
        <taxon>Pezizomycotina</taxon>
        <taxon>Eurotiomycetes</taxon>
        <taxon>Eurotiomycetidae</taxon>
        <taxon>Onygenales</taxon>
        <taxon>Ajellomycetaceae</taxon>
        <taxon>Paracoccidioides</taxon>
    </lineage>
</organism>
<feature type="compositionally biased region" description="Low complexity" evidence="1">
    <location>
        <begin position="215"/>
        <end position="224"/>
    </location>
</feature>
<dbReference type="AlphaFoldDB" id="C1GV21"/>
<evidence type="ECO:0000256" key="1">
    <source>
        <dbReference type="SAM" id="MobiDB-lite"/>
    </source>
</evidence>
<dbReference type="EMBL" id="KN293996">
    <property type="protein sequence ID" value="EEH40439.1"/>
    <property type="molecule type" value="Genomic_DNA"/>
</dbReference>
<dbReference type="RefSeq" id="XP_002795788.1">
    <property type="nucleotide sequence ID" value="XM_002795742.1"/>
</dbReference>
<name>C1GV21_PARBA</name>
<feature type="transmembrane region" description="Helical" evidence="2">
    <location>
        <begin position="253"/>
        <end position="275"/>
    </location>
</feature>